<reference evidence="1 2" key="1">
    <citation type="journal article" date="2015" name="Environ. Microbiol.">
        <title>Genome analyses suggest the presence of polyploidy and recent human-driven expansions in eight global populations of the honeybee pathogen Nosema ceranae.</title>
        <authorList>
            <person name="Pelin A."/>
            <person name="Selman M."/>
            <person name="Aris-Brosou S."/>
            <person name="Farinelli L."/>
            <person name="Corradi N."/>
        </authorList>
    </citation>
    <scope>NUCLEOTIDE SEQUENCE [LARGE SCALE GENOMIC DNA]</scope>
    <source>
        <strain evidence="1 2">PA08 1199</strain>
    </source>
</reference>
<comment type="caution">
    <text evidence="1">The sequence shown here is derived from an EMBL/GenBank/DDBJ whole genome shotgun (WGS) entry which is preliminary data.</text>
</comment>
<organism evidence="1 2">
    <name type="scientific">Vairimorpha ceranae</name>
    <dbReference type="NCBI Taxonomy" id="40302"/>
    <lineage>
        <taxon>Eukaryota</taxon>
        <taxon>Fungi</taxon>
        <taxon>Fungi incertae sedis</taxon>
        <taxon>Microsporidia</taxon>
        <taxon>Nosematidae</taxon>
        <taxon>Vairimorpha</taxon>
    </lineage>
</organism>
<evidence type="ECO:0000313" key="1">
    <source>
        <dbReference type="EMBL" id="KKO74508.1"/>
    </source>
</evidence>
<keyword evidence="2" id="KW-1185">Reference proteome</keyword>
<gene>
    <name evidence="1" type="ORF">AAJ76_640007632</name>
</gene>
<evidence type="ECO:0000313" key="2">
    <source>
        <dbReference type="Proteomes" id="UP000034350"/>
    </source>
</evidence>
<protein>
    <submittedName>
        <fullName evidence="1">Uncharacterized protein</fullName>
    </submittedName>
</protein>
<proteinExistence type="predicted"/>
<dbReference type="Proteomes" id="UP000034350">
    <property type="component" value="Unassembled WGS sequence"/>
</dbReference>
<dbReference type="GeneID" id="36321136"/>
<dbReference type="EMBL" id="JPQZ01000064">
    <property type="protein sequence ID" value="KKO74508.1"/>
    <property type="molecule type" value="Genomic_DNA"/>
</dbReference>
<dbReference type="RefSeq" id="XP_024330250.1">
    <property type="nucleotide sequence ID" value="XM_024476185.1"/>
</dbReference>
<dbReference type="AlphaFoldDB" id="A0A0F9WNC0"/>
<sequence length="48" mass="5852">MLKRERFLLELKIIAEYKVERKKNSEKIIFYPFYVSRIIKDCKEGTAI</sequence>
<name>A0A0F9WNC0_9MICR</name>
<dbReference type="VEuPathDB" id="MicrosporidiaDB:AAJ76_640007632"/>
<accession>A0A0F9WNC0</accession>